<comment type="caution">
    <text evidence="1">The sequence shown here is derived from an EMBL/GenBank/DDBJ whole genome shotgun (WGS) entry which is preliminary data.</text>
</comment>
<organism evidence="1 2">
    <name type="scientific">Psychroflexus longus</name>
    <dbReference type="NCBI Taxonomy" id="2873596"/>
    <lineage>
        <taxon>Bacteria</taxon>
        <taxon>Pseudomonadati</taxon>
        <taxon>Bacteroidota</taxon>
        <taxon>Flavobacteriia</taxon>
        <taxon>Flavobacteriales</taxon>
        <taxon>Flavobacteriaceae</taxon>
        <taxon>Psychroflexus</taxon>
    </lineage>
</organism>
<sequence length="296" mass="35761">MKPIYNDNLNKNRNETFFLFYKTLLDNEFQSFSEIELFSKEVYYHNTDSEDLYVESKSLLEYIKETLENDNDIELSKKLLIIFPFYFFIKNKDDEKKQIVEIIKANKKRFKRCEQVIELFKFSFDVKILHEGLNNLKNEVYIFNYPYIVTQIYRILLEYAFLTLSNTIKFGDKDTVLDLVDDFSKTSIKTNLKKQDRLFLDFFYNNIADESEKPEEYIKHKDLFLKDKYLLKILFSAIYFNIKKDQSALSNKDRNKILNKIFHHLITNIFKDLRLAEKDDIDIIRKLKNTIVYLDK</sequence>
<dbReference type="EMBL" id="JAIQZE010000018">
    <property type="protein sequence ID" value="MBZ9779842.1"/>
    <property type="molecule type" value="Genomic_DNA"/>
</dbReference>
<evidence type="ECO:0000313" key="1">
    <source>
        <dbReference type="EMBL" id="MBZ9779842.1"/>
    </source>
</evidence>
<evidence type="ECO:0000313" key="2">
    <source>
        <dbReference type="Proteomes" id="UP001199314"/>
    </source>
</evidence>
<keyword evidence="2" id="KW-1185">Reference proteome</keyword>
<accession>A0ABS7XLI5</accession>
<dbReference type="RefSeq" id="WP_224462172.1">
    <property type="nucleotide sequence ID" value="NZ_JAIQZE010000018.1"/>
</dbReference>
<protein>
    <submittedName>
        <fullName evidence="1">Uncharacterized protein</fullName>
    </submittedName>
</protein>
<name>A0ABS7XLI5_9FLAO</name>
<reference evidence="2" key="1">
    <citation type="submission" date="2023-07" db="EMBL/GenBank/DDBJ databases">
        <title>Novel species isolated from saline lakes on Tibetan Plateau.</title>
        <authorList>
            <person name="Lu H."/>
        </authorList>
    </citation>
    <scope>NUCLEOTIDE SEQUENCE [LARGE SCALE GENOMIC DNA]</scope>
    <source>
        <strain evidence="2">CAK8W</strain>
    </source>
</reference>
<proteinExistence type="predicted"/>
<dbReference type="Proteomes" id="UP001199314">
    <property type="component" value="Unassembled WGS sequence"/>
</dbReference>
<gene>
    <name evidence="1" type="ORF">LB452_13015</name>
</gene>